<organism evidence="2 3">
    <name type="scientific">Dactylonectria macrodidyma</name>
    <dbReference type="NCBI Taxonomy" id="307937"/>
    <lineage>
        <taxon>Eukaryota</taxon>
        <taxon>Fungi</taxon>
        <taxon>Dikarya</taxon>
        <taxon>Ascomycota</taxon>
        <taxon>Pezizomycotina</taxon>
        <taxon>Sordariomycetes</taxon>
        <taxon>Hypocreomycetidae</taxon>
        <taxon>Hypocreales</taxon>
        <taxon>Nectriaceae</taxon>
        <taxon>Dactylonectria</taxon>
    </lineage>
</organism>
<keyword evidence="3" id="KW-1185">Reference proteome</keyword>
<dbReference type="Proteomes" id="UP000738349">
    <property type="component" value="Unassembled WGS sequence"/>
</dbReference>
<dbReference type="Gene3D" id="3.50.50.60">
    <property type="entry name" value="FAD/NAD(P)-binding domain"/>
    <property type="match status" value="2"/>
</dbReference>
<accession>A0A9P9IFZ2</accession>
<evidence type="ECO:0000313" key="3">
    <source>
        <dbReference type="Proteomes" id="UP000738349"/>
    </source>
</evidence>
<dbReference type="SUPFAM" id="SSF51905">
    <property type="entry name" value="FAD/NAD(P)-binding domain"/>
    <property type="match status" value="1"/>
</dbReference>
<comment type="caution">
    <text evidence="2">The sequence shown here is derived from an EMBL/GenBank/DDBJ whole genome shotgun (WGS) entry which is preliminary data.</text>
</comment>
<evidence type="ECO:0008006" key="4">
    <source>
        <dbReference type="Google" id="ProtNLM"/>
    </source>
</evidence>
<sequence>MFGLKNSPIENQRPLKVVIIGAGFSGIYTTIRITQRLRNIDLTVYDMNEEVSGVWWLNRYPGLACDIPSYSYQFSFAPNPYWSSLYAPGPEIRAYMQDVAQRYGAMRYIKVSHKVEAATWNTGDRKWHMTVLDLKTGRQFEDVADILISARGGLNQIFWPKIIGLDSFRGKLMHSGAWDESKGSRSHSYDARNKKIGIIGNGSSAIQIVPSLQSLEGTNLWCFARSPTWISRAFGDSAMQKLGMDPMDTQFSRRHQEYLARHPEKFHLIRKTLEEEAAKIYPITLQETEQSTQARHMFEEDMRRRLGQSKELAELIIPKFAPGCRRLTPGPRYLEALQQDNVHFINTGIKRITPDGIEMVSGEHIELDTIVCATGYDVEAAPLFELTGRDGVTLSEKIKPYSQSYLGVAMDKFPNFLLIGGPNSGLGSGSLISVFEAQGDYAVKMLRKIQKEDYATFEVKTDRVADFSQYIDEYFKKTVYTDECSSWYRAGRSGSRIVALWPGSSNHCLEALRSPRWEDFLWESADSTGNLLRWLGNGWSLTLTEGDPAWFLDEDVVDEPCEERPETSEFYRRRPFSH</sequence>
<dbReference type="Pfam" id="PF13450">
    <property type="entry name" value="NAD_binding_8"/>
    <property type="match status" value="1"/>
</dbReference>
<comment type="similarity">
    <text evidence="1">Belongs to the FAD-binding monooxygenase family.</text>
</comment>
<name>A0A9P9IFZ2_9HYPO</name>
<dbReference type="InterPro" id="IPR036188">
    <property type="entry name" value="FAD/NAD-bd_sf"/>
</dbReference>
<reference evidence="2" key="1">
    <citation type="journal article" date="2021" name="Nat. Commun.">
        <title>Genetic determinants of endophytism in the Arabidopsis root mycobiome.</title>
        <authorList>
            <person name="Mesny F."/>
            <person name="Miyauchi S."/>
            <person name="Thiergart T."/>
            <person name="Pickel B."/>
            <person name="Atanasova L."/>
            <person name="Karlsson M."/>
            <person name="Huettel B."/>
            <person name="Barry K.W."/>
            <person name="Haridas S."/>
            <person name="Chen C."/>
            <person name="Bauer D."/>
            <person name="Andreopoulos W."/>
            <person name="Pangilinan J."/>
            <person name="LaButti K."/>
            <person name="Riley R."/>
            <person name="Lipzen A."/>
            <person name="Clum A."/>
            <person name="Drula E."/>
            <person name="Henrissat B."/>
            <person name="Kohler A."/>
            <person name="Grigoriev I.V."/>
            <person name="Martin F.M."/>
            <person name="Hacquard S."/>
        </authorList>
    </citation>
    <scope>NUCLEOTIDE SEQUENCE</scope>
    <source>
        <strain evidence="2">MPI-CAGE-AT-0147</strain>
    </source>
</reference>
<gene>
    <name evidence="2" type="ORF">EDB81DRAFT_700773</name>
</gene>
<evidence type="ECO:0000313" key="2">
    <source>
        <dbReference type="EMBL" id="KAH7120513.1"/>
    </source>
</evidence>
<dbReference type="InterPro" id="IPR051209">
    <property type="entry name" value="FAD-bind_Monooxygenase_sf"/>
</dbReference>
<protein>
    <recommendedName>
        <fullName evidence="4">FAD/NAD(P)-binding domain-containing protein</fullName>
    </recommendedName>
</protein>
<dbReference type="PANTHER" id="PTHR42877:SF7">
    <property type="entry name" value="FLAVIN-BINDING MONOOXYGENASE-RELATED"/>
    <property type="match status" value="1"/>
</dbReference>
<dbReference type="AlphaFoldDB" id="A0A9P9IFZ2"/>
<dbReference type="OrthoDB" id="74360at2759"/>
<proteinExistence type="inferred from homology"/>
<dbReference type="PANTHER" id="PTHR42877">
    <property type="entry name" value="L-ORNITHINE N(5)-MONOOXYGENASE-RELATED"/>
    <property type="match status" value="1"/>
</dbReference>
<dbReference type="EMBL" id="JAGMUV010000025">
    <property type="protein sequence ID" value="KAH7120513.1"/>
    <property type="molecule type" value="Genomic_DNA"/>
</dbReference>
<evidence type="ECO:0000256" key="1">
    <source>
        <dbReference type="ARBA" id="ARBA00010139"/>
    </source>
</evidence>